<dbReference type="FunFam" id="1.10.510.10:FF:000015">
    <property type="entry name" value="Ephrin type-B receptor 2"/>
    <property type="match status" value="1"/>
</dbReference>
<accession>A0A8C1IUA2</accession>
<dbReference type="InterPro" id="IPR003961">
    <property type="entry name" value="FN3_dom"/>
</dbReference>
<evidence type="ECO:0000256" key="25">
    <source>
        <dbReference type="PIRSR" id="PIRSR000666-2"/>
    </source>
</evidence>
<dbReference type="Pfam" id="PF14575">
    <property type="entry name" value="EphA2_TM"/>
    <property type="match status" value="1"/>
</dbReference>
<dbReference type="InterPro" id="IPR017441">
    <property type="entry name" value="Protein_kinase_ATP_BS"/>
</dbReference>
<evidence type="ECO:0000256" key="26">
    <source>
        <dbReference type="PIRSR" id="PIRSR000666-3"/>
    </source>
</evidence>
<dbReference type="PROSITE" id="PS51550">
    <property type="entry name" value="EPH_LBD"/>
    <property type="match status" value="1"/>
</dbReference>
<dbReference type="InterPro" id="IPR016257">
    <property type="entry name" value="Tyr_kinase_ephrin_rcpt"/>
</dbReference>
<keyword evidence="5" id="KW-1003">Cell membrane</keyword>
<evidence type="ECO:0000256" key="11">
    <source>
        <dbReference type="ARBA" id="ARBA00022753"/>
    </source>
</evidence>
<dbReference type="CDD" id="cd05065">
    <property type="entry name" value="PTKc_EphR_B"/>
    <property type="match status" value="1"/>
</dbReference>
<dbReference type="SMART" id="SM00060">
    <property type="entry name" value="FN3"/>
    <property type="match status" value="1"/>
</dbReference>
<evidence type="ECO:0000256" key="12">
    <source>
        <dbReference type="ARBA" id="ARBA00022777"/>
    </source>
</evidence>
<keyword evidence="20" id="KW-0325">Glycoprotein</keyword>
<keyword evidence="33" id="KW-1185">Reference proteome</keyword>
<keyword evidence="10 25" id="KW-0547">Nucleotide-binding</keyword>
<dbReference type="SMART" id="SM00615">
    <property type="entry name" value="EPH_lbd"/>
    <property type="match status" value="1"/>
</dbReference>
<evidence type="ECO:0000256" key="3">
    <source>
        <dbReference type="ARBA" id="ARBA00004279"/>
    </source>
</evidence>
<dbReference type="AlphaFoldDB" id="A0A8C1IUA2"/>
<dbReference type="PANTHER" id="PTHR46877">
    <property type="entry name" value="EPH RECEPTOR A5"/>
    <property type="match status" value="1"/>
</dbReference>
<dbReference type="SUPFAM" id="SSF57184">
    <property type="entry name" value="Growth factor receptor domain"/>
    <property type="match status" value="1"/>
</dbReference>
<dbReference type="Pfam" id="PF00041">
    <property type="entry name" value="fn3"/>
    <property type="match status" value="1"/>
</dbReference>
<dbReference type="Pfam" id="PF07714">
    <property type="entry name" value="PK_Tyr_Ser-Thr"/>
    <property type="match status" value="1"/>
</dbReference>
<dbReference type="SUPFAM" id="SSF47769">
    <property type="entry name" value="SAM/Pointed domain"/>
    <property type="match status" value="1"/>
</dbReference>
<keyword evidence="17" id="KW-0472">Membrane</keyword>
<dbReference type="Gene3D" id="2.60.120.260">
    <property type="entry name" value="Galactose-binding domain-like"/>
    <property type="match status" value="1"/>
</dbReference>
<sequence>MKGRNLSEFRPWFHIDNWEEVSGYDENLNTIRTYQVCNVFESNQNNWLLTTFIARRGAQRIYVEMRFTVRDCSSIPRVPGSCKETFNLYYYETDSVIATKGTAFWMEAPYLKVDTIAADESFSQVDFGGRLMKVNTEVRSFGPLSKNGFYLAFQDYGACMSLLSVRVFYKKCPSVVQNFAIFPETMTGAESTSLVIARGMCIPNSEEVDVPIKLYCNGDGDWMVPIGSCTCKAGFEPDNGNVCRACPPGTFKSSQGTGLCLQCPSNSRSTSEAATICVCRNGYYRADGEQPDMPCTSVPSGPRNVISIVNETSVTLEWHSPRETGGRDDVMYNIICKKCQADRRSCSHCDDNVEFQPRQLGLTESRVFISNLLAHTLYTFEIQAVNGVTNKSPYPAQHVSIDITTNQAAPSIVPIMHQVSSTMKSITLSWPQPEQPNGIILDYELRYYEKVRCAFAAWRKTTVFFWILPQGLLNVLHMLKLTLRPDMSNCHTPMGCPTLPGSPGIKIYIDPFTYEDPNEAVREFAKEIDVSTVKIEEVIGAGEFGEVYKGRLKLPGKREIYVAIKTLKAGYSEKQRRDFLSEASIMGQFDHPNIIRLEGVVTKSRPVMIVTEFMENGALDSFLRQNDGQFTGIQLVGMLRGIAAGMKYLSEMNYVHRDLAARNILVNSNLVCKVSDFGLSRYLQEDTSDPTYTSSLGGKIPVRWTSPEAIAYRKFTSASDVWSYGIVMWEVMSFGERPYWDMSNQDVINAIEQDYRLPPPMDCPTALHQLMLDCWQKDRNVRPRFTDIVNTLDKLIRNPTSLKAVASIPTIPSQPLLDRSIPDFTTFSSVEEWLAAIKMSQYRDNFLNSGFTSLQLVTQMTSEDLLRIGVTLAGHQKKILNSIQSMHLQMSQCQTGTALA</sequence>
<dbReference type="Gene3D" id="1.10.150.50">
    <property type="entry name" value="Transcription Factor, Ets-1"/>
    <property type="match status" value="1"/>
</dbReference>
<keyword evidence="14" id="KW-0130">Cell adhesion</keyword>
<keyword evidence="16" id="KW-1133">Transmembrane helix</keyword>
<dbReference type="GO" id="GO:0030425">
    <property type="term" value="C:dendrite"/>
    <property type="evidence" value="ECO:0007669"/>
    <property type="project" value="UniProtKB-SubCell"/>
</dbReference>
<feature type="disulfide bond" evidence="26">
    <location>
        <begin position="37"/>
        <end position="159"/>
    </location>
</feature>
<evidence type="ECO:0000256" key="18">
    <source>
        <dbReference type="ARBA" id="ARBA00023137"/>
    </source>
</evidence>
<dbReference type="Pfam" id="PF01404">
    <property type="entry name" value="Ephrin_lbd"/>
    <property type="match status" value="1"/>
</dbReference>
<dbReference type="InterPro" id="IPR042819">
    <property type="entry name" value="EphB1_SAM"/>
</dbReference>
<dbReference type="SUPFAM" id="SSF49785">
    <property type="entry name" value="Galactose-binding domain-like"/>
    <property type="match status" value="1"/>
</dbReference>
<dbReference type="GO" id="GO:0005005">
    <property type="term" value="F:transmembrane-ephrin receptor activity"/>
    <property type="evidence" value="ECO:0007669"/>
    <property type="project" value="TreeGrafter"/>
</dbReference>
<reference evidence="32" key="2">
    <citation type="submission" date="2025-09" db="UniProtKB">
        <authorList>
            <consortium name="Ensembl"/>
        </authorList>
    </citation>
    <scope>IDENTIFICATION</scope>
</reference>
<keyword evidence="13 25" id="KW-0067">ATP-binding</keyword>
<evidence type="ECO:0000256" key="27">
    <source>
        <dbReference type="PROSITE-ProRule" id="PRU10141"/>
    </source>
</evidence>
<evidence type="ECO:0000256" key="21">
    <source>
        <dbReference type="ARBA" id="ARBA00023273"/>
    </source>
</evidence>
<reference evidence="32" key="1">
    <citation type="submission" date="2025-08" db="UniProtKB">
        <authorList>
            <consortium name="Ensembl"/>
        </authorList>
    </citation>
    <scope>IDENTIFICATION</scope>
</reference>
<dbReference type="Pfam" id="PF07699">
    <property type="entry name" value="Ephrin_rec_like"/>
    <property type="match status" value="1"/>
</dbReference>
<evidence type="ECO:0000256" key="6">
    <source>
        <dbReference type="ARBA" id="ARBA00022553"/>
    </source>
</evidence>
<dbReference type="SUPFAM" id="SSF49265">
    <property type="entry name" value="Fibronectin type III"/>
    <property type="match status" value="1"/>
</dbReference>
<protein>
    <recommendedName>
        <fullName evidence="4">receptor protein-tyrosine kinase</fullName>
        <ecNumber evidence="4">2.7.10.1</ecNumber>
    </recommendedName>
</protein>
<dbReference type="Gene3D" id="3.30.200.20">
    <property type="entry name" value="Phosphorylase Kinase, domain 1"/>
    <property type="match status" value="1"/>
</dbReference>
<dbReference type="PIRSF" id="PIRSF000666">
    <property type="entry name" value="TyrPK_ephrin_receptor"/>
    <property type="match status" value="1"/>
</dbReference>
<keyword evidence="19" id="KW-0675">Receptor</keyword>
<dbReference type="Gene3D" id="2.10.50.10">
    <property type="entry name" value="Tumor Necrosis Factor Receptor, subunit A, domain 2"/>
    <property type="match status" value="1"/>
</dbReference>
<dbReference type="InterPro" id="IPR020635">
    <property type="entry name" value="Tyr_kinase_cat_dom"/>
</dbReference>
<feature type="domain" description="Protein kinase" evidence="28">
    <location>
        <begin position="533"/>
        <end position="796"/>
    </location>
</feature>
<evidence type="ECO:0000256" key="19">
    <source>
        <dbReference type="ARBA" id="ARBA00023170"/>
    </source>
</evidence>
<comment type="subcellular location">
    <subcellularLocation>
        <location evidence="2">Cell membrane</location>
        <topology evidence="2">Single-pass type I membrane protein</topology>
    </subcellularLocation>
    <subcellularLocation>
        <location evidence="3">Cell projection</location>
        <location evidence="3">Dendrite</location>
    </subcellularLocation>
    <subcellularLocation>
        <location evidence="1">Early endosome membrane</location>
    </subcellularLocation>
</comment>
<evidence type="ECO:0000259" key="28">
    <source>
        <dbReference type="PROSITE" id="PS50011"/>
    </source>
</evidence>
<keyword evidence="18" id="KW-0829">Tyrosine-protein kinase</keyword>
<evidence type="ECO:0000256" key="8">
    <source>
        <dbReference type="ARBA" id="ARBA00022692"/>
    </source>
</evidence>
<keyword evidence="8" id="KW-0812">Transmembrane</keyword>
<dbReference type="Gene3D" id="2.60.40.10">
    <property type="entry name" value="Immunoglobulins"/>
    <property type="match status" value="2"/>
</dbReference>
<dbReference type="SUPFAM" id="SSF56112">
    <property type="entry name" value="Protein kinase-like (PK-like)"/>
    <property type="match status" value="1"/>
</dbReference>
<dbReference type="InterPro" id="IPR050449">
    <property type="entry name" value="Ephrin_rcpt_TKs"/>
</dbReference>
<evidence type="ECO:0000256" key="5">
    <source>
        <dbReference type="ARBA" id="ARBA00022475"/>
    </source>
</evidence>
<keyword evidence="9" id="KW-0677">Repeat</keyword>
<dbReference type="Ensembl" id="ENSCCRT00010024891.1">
    <property type="protein sequence ID" value="ENSCCRP00010022780.1"/>
    <property type="gene ID" value="ENSCCRG00010009414.1"/>
</dbReference>
<dbReference type="InterPro" id="IPR001660">
    <property type="entry name" value="SAM"/>
</dbReference>
<dbReference type="PANTHER" id="PTHR46877:SF17">
    <property type="entry name" value="EPHRIN TYPE-B RECEPTOR 1"/>
    <property type="match status" value="1"/>
</dbReference>
<keyword evidence="15" id="KW-0524">Neurogenesis</keyword>
<dbReference type="PROSITE" id="PS50011">
    <property type="entry name" value="PROTEIN_KINASE_DOM"/>
    <property type="match status" value="1"/>
</dbReference>
<dbReference type="FunFam" id="1.10.150.50:FF:000001">
    <property type="entry name" value="Ephrin type-A receptor 5"/>
    <property type="match status" value="1"/>
</dbReference>
<dbReference type="InterPro" id="IPR027936">
    <property type="entry name" value="Eph_TM"/>
</dbReference>
<evidence type="ECO:0000256" key="22">
    <source>
        <dbReference type="ARBA" id="ARBA00051243"/>
    </source>
</evidence>
<evidence type="ECO:0000256" key="1">
    <source>
        <dbReference type="ARBA" id="ARBA00004146"/>
    </source>
</evidence>
<dbReference type="InterPro" id="IPR008979">
    <property type="entry name" value="Galactose-bd-like_sf"/>
</dbReference>
<evidence type="ECO:0000256" key="16">
    <source>
        <dbReference type="ARBA" id="ARBA00022989"/>
    </source>
</evidence>
<dbReference type="InterPro" id="IPR013761">
    <property type="entry name" value="SAM/pointed_sf"/>
</dbReference>
<name>A0A8C1IUA2_CYPCA</name>
<evidence type="ECO:0000256" key="24">
    <source>
        <dbReference type="PIRSR" id="PIRSR000666-1"/>
    </source>
</evidence>
<dbReference type="FunFam" id="2.60.40.1770:FF:000001">
    <property type="entry name" value="Ephrin type-A receptor 5"/>
    <property type="match status" value="1"/>
</dbReference>
<dbReference type="InterPro" id="IPR000719">
    <property type="entry name" value="Prot_kinase_dom"/>
</dbReference>
<dbReference type="Pfam" id="PF00536">
    <property type="entry name" value="SAM_1"/>
    <property type="match status" value="1"/>
</dbReference>
<evidence type="ECO:0000256" key="9">
    <source>
        <dbReference type="ARBA" id="ARBA00022737"/>
    </source>
</evidence>
<dbReference type="CDD" id="cd09551">
    <property type="entry name" value="SAM_EPH-B1"/>
    <property type="match status" value="1"/>
</dbReference>
<evidence type="ECO:0000256" key="13">
    <source>
        <dbReference type="ARBA" id="ARBA00022840"/>
    </source>
</evidence>
<dbReference type="InterPro" id="IPR013783">
    <property type="entry name" value="Ig-like_fold"/>
</dbReference>
<evidence type="ECO:0000256" key="10">
    <source>
        <dbReference type="ARBA" id="ARBA00022741"/>
    </source>
</evidence>
<dbReference type="GO" id="GO:0060429">
    <property type="term" value="P:epithelium development"/>
    <property type="evidence" value="ECO:0007669"/>
    <property type="project" value="UniProtKB-ARBA"/>
</dbReference>
<keyword evidence="21" id="KW-0966">Cell projection</keyword>
<evidence type="ECO:0000259" key="29">
    <source>
        <dbReference type="PROSITE" id="PS50105"/>
    </source>
</evidence>
<dbReference type="InterPro" id="IPR001090">
    <property type="entry name" value="Ephrin_rcpt_lig-bd_dom"/>
</dbReference>
<organism evidence="32 33">
    <name type="scientific">Cyprinus carpio</name>
    <name type="common">Common carp</name>
    <dbReference type="NCBI Taxonomy" id="7962"/>
    <lineage>
        <taxon>Eukaryota</taxon>
        <taxon>Metazoa</taxon>
        <taxon>Chordata</taxon>
        <taxon>Craniata</taxon>
        <taxon>Vertebrata</taxon>
        <taxon>Euteleostomi</taxon>
        <taxon>Actinopterygii</taxon>
        <taxon>Neopterygii</taxon>
        <taxon>Teleostei</taxon>
        <taxon>Ostariophysi</taxon>
        <taxon>Cypriniformes</taxon>
        <taxon>Cyprinidae</taxon>
        <taxon>Cyprininae</taxon>
        <taxon>Cyprinus</taxon>
    </lineage>
</organism>
<dbReference type="FunFam" id="2.60.40.10:FF:000041">
    <property type="entry name" value="ephrin type-A receptor 3"/>
    <property type="match status" value="1"/>
</dbReference>
<dbReference type="FunFam" id="2.10.50.10:FF:000001">
    <property type="entry name" value="Ephrin type-A receptor 5"/>
    <property type="match status" value="1"/>
</dbReference>
<dbReference type="PROSITE" id="PS00109">
    <property type="entry name" value="PROTEIN_KINASE_TYR"/>
    <property type="match status" value="1"/>
</dbReference>
<dbReference type="PRINTS" id="PR00109">
    <property type="entry name" value="TYRKINASE"/>
</dbReference>
<dbReference type="PROSITE" id="PS00790">
    <property type="entry name" value="RECEPTOR_TYR_KIN_V_1"/>
    <property type="match status" value="1"/>
</dbReference>
<dbReference type="SMART" id="SM01411">
    <property type="entry name" value="Ephrin_rec_like"/>
    <property type="match status" value="1"/>
</dbReference>
<comment type="function">
    <text evidence="23">Receptor tyrosine kinase which binds promiscuously transmembrane ephrin-B family ligands residing on adjacent cells, leading to contact-dependent bidirectional signaling into neighboring cells. The signaling pathway downstream of the receptor is referred to as forward signaling while the signaling pathway downstream of the ephrin ligand is referred to as reverse signaling. Together with its cognate ligand/functional ligand EFNB2 is involved in the regulation of cell adhesion and cell migration, and plays a central role in heart morphogenesis, angiogenesis and blood vessel remodeling and permeability. EPHB4-mediated forward signaling controls cellular repulsion and segregation from EFNB2-expressing cells. Involved in somitogenesis.</text>
</comment>
<proteinExistence type="predicted"/>
<dbReference type="GO" id="GO:0005524">
    <property type="term" value="F:ATP binding"/>
    <property type="evidence" value="ECO:0007669"/>
    <property type="project" value="UniProtKB-UniRule"/>
</dbReference>
<keyword evidence="26" id="KW-1015">Disulfide bond</keyword>
<dbReference type="InterPro" id="IPR036116">
    <property type="entry name" value="FN3_sf"/>
</dbReference>
<dbReference type="SMART" id="SM00219">
    <property type="entry name" value="TyrKc"/>
    <property type="match status" value="1"/>
</dbReference>
<dbReference type="InterPro" id="IPR011009">
    <property type="entry name" value="Kinase-like_dom_sf"/>
</dbReference>
<evidence type="ECO:0000313" key="32">
    <source>
        <dbReference type="Ensembl" id="ENSCCRP00010022780.1"/>
    </source>
</evidence>
<dbReference type="InterPro" id="IPR001426">
    <property type="entry name" value="Tyr_kinase_rcpt_V_CS"/>
</dbReference>
<keyword evidence="11" id="KW-0967">Endosome</keyword>
<dbReference type="GO" id="GO:0007155">
    <property type="term" value="P:cell adhesion"/>
    <property type="evidence" value="ECO:0007669"/>
    <property type="project" value="UniProtKB-KW"/>
</dbReference>
<evidence type="ECO:0000256" key="4">
    <source>
        <dbReference type="ARBA" id="ARBA00011902"/>
    </source>
</evidence>
<feature type="disulfide bond" evidence="26">
    <location>
        <begin position="72"/>
        <end position="82"/>
    </location>
</feature>
<evidence type="ECO:0000256" key="2">
    <source>
        <dbReference type="ARBA" id="ARBA00004251"/>
    </source>
</evidence>
<dbReference type="GO" id="GO:0031901">
    <property type="term" value="C:early endosome membrane"/>
    <property type="evidence" value="ECO:0007669"/>
    <property type="project" value="UniProtKB-SubCell"/>
</dbReference>
<evidence type="ECO:0000256" key="7">
    <source>
        <dbReference type="ARBA" id="ARBA00022679"/>
    </source>
</evidence>
<dbReference type="CDD" id="cd00063">
    <property type="entry name" value="FN3"/>
    <property type="match status" value="1"/>
</dbReference>
<dbReference type="FunFam" id="2.60.120.260:FF:000004">
    <property type="entry name" value="Ephrin type-B receptor 2"/>
    <property type="match status" value="1"/>
</dbReference>
<dbReference type="Proteomes" id="UP000694427">
    <property type="component" value="Unplaced"/>
</dbReference>
<keyword evidence="7" id="KW-0808">Transferase</keyword>
<feature type="domain" description="Eph LBD" evidence="31">
    <location>
        <begin position="1"/>
        <end position="177"/>
    </location>
</feature>
<evidence type="ECO:0000256" key="20">
    <source>
        <dbReference type="ARBA" id="ARBA00023180"/>
    </source>
</evidence>
<dbReference type="EC" id="2.7.10.1" evidence="4"/>
<feature type="binding site" evidence="25">
    <location>
        <begin position="539"/>
        <end position="547"/>
    </location>
    <ligand>
        <name>ATP</name>
        <dbReference type="ChEBI" id="CHEBI:30616"/>
    </ligand>
</feature>
<evidence type="ECO:0000256" key="17">
    <source>
        <dbReference type="ARBA" id="ARBA00023136"/>
    </source>
</evidence>
<evidence type="ECO:0000256" key="14">
    <source>
        <dbReference type="ARBA" id="ARBA00022889"/>
    </source>
</evidence>
<dbReference type="GO" id="GO:0005886">
    <property type="term" value="C:plasma membrane"/>
    <property type="evidence" value="ECO:0007669"/>
    <property type="project" value="UniProtKB-SubCell"/>
</dbReference>
<feature type="domain" description="SAM" evidence="29">
    <location>
        <begin position="825"/>
        <end position="889"/>
    </location>
</feature>
<dbReference type="GO" id="GO:0007411">
    <property type="term" value="P:axon guidance"/>
    <property type="evidence" value="ECO:0007669"/>
    <property type="project" value="TreeGrafter"/>
</dbReference>
<keyword evidence="6" id="KW-0597">Phosphoprotein</keyword>
<evidence type="ECO:0000259" key="30">
    <source>
        <dbReference type="PROSITE" id="PS50853"/>
    </source>
</evidence>
<dbReference type="PROSITE" id="PS00791">
    <property type="entry name" value="RECEPTOR_TYR_KIN_V_2"/>
    <property type="match status" value="1"/>
</dbReference>
<evidence type="ECO:0000313" key="33">
    <source>
        <dbReference type="Proteomes" id="UP000694427"/>
    </source>
</evidence>
<feature type="binding site" evidence="25 27">
    <location>
        <position position="565"/>
    </location>
    <ligand>
        <name>ATP</name>
        <dbReference type="ChEBI" id="CHEBI:30616"/>
    </ligand>
</feature>
<feature type="active site" description="Proton acceptor" evidence="24">
    <location>
        <position position="658"/>
    </location>
</feature>
<dbReference type="Pfam" id="PF25599">
    <property type="entry name" value="Ephrin_CRD"/>
    <property type="match status" value="1"/>
</dbReference>
<dbReference type="InterPro" id="IPR009030">
    <property type="entry name" value="Growth_fac_rcpt_cys_sf"/>
</dbReference>
<evidence type="ECO:0000259" key="31">
    <source>
        <dbReference type="PROSITE" id="PS51550"/>
    </source>
</evidence>
<dbReference type="Gene3D" id="2.60.40.1770">
    <property type="entry name" value="ephrin a2 ectodomain"/>
    <property type="match status" value="1"/>
</dbReference>
<dbReference type="SMART" id="SM00454">
    <property type="entry name" value="SAM"/>
    <property type="match status" value="1"/>
</dbReference>
<dbReference type="FunFam" id="3.30.200.20:FF:000001">
    <property type="entry name" value="Ephrin type-A receptor 5"/>
    <property type="match status" value="1"/>
</dbReference>
<dbReference type="PROSITE" id="PS50105">
    <property type="entry name" value="SAM_DOMAIN"/>
    <property type="match status" value="1"/>
</dbReference>
<feature type="domain" description="Fibronectin type-III" evidence="30">
    <location>
        <begin position="298"/>
        <end position="408"/>
    </location>
</feature>
<dbReference type="PROSITE" id="PS00107">
    <property type="entry name" value="PROTEIN_KINASE_ATP"/>
    <property type="match status" value="1"/>
</dbReference>
<comment type="catalytic activity">
    <reaction evidence="22">
        <text>L-tyrosyl-[protein] + ATP = O-phospho-L-tyrosyl-[protein] + ADP + H(+)</text>
        <dbReference type="Rhea" id="RHEA:10596"/>
        <dbReference type="Rhea" id="RHEA-COMP:10136"/>
        <dbReference type="Rhea" id="RHEA-COMP:20101"/>
        <dbReference type="ChEBI" id="CHEBI:15378"/>
        <dbReference type="ChEBI" id="CHEBI:30616"/>
        <dbReference type="ChEBI" id="CHEBI:46858"/>
        <dbReference type="ChEBI" id="CHEBI:61978"/>
        <dbReference type="ChEBI" id="CHEBI:456216"/>
        <dbReference type="EC" id="2.7.10.1"/>
    </reaction>
</comment>
<evidence type="ECO:0000256" key="23">
    <source>
        <dbReference type="ARBA" id="ARBA00055965"/>
    </source>
</evidence>
<dbReference type="InterPro" id="IPR008266">
    <property type="entry name" value="Tyr_kinase_AS"/>
</dbReference>
<dbReference type="PROSITE" id="PS50853">
    <property type="entry name" value="FN3"/>
    <property type="match status" value="1"/>
</dbReference>
<dbReference type="InterPro" id="IPR001245">
    <property type="entry name" value="Ser-Thr/Tyr_kinase_cat_dom"/>
</dbReference>
<dbReference type="Gene3D" id="1.10.510.10">
    <property type="entry name" value="Transferase(Phosphotransferase) domain 1"/>
    <property type="match status" value="1"/>
</dbReference>
<dbReference type="InterPro" id="IPR011641">
    <property type="entry name" value="Tyr-kin_ephrin_A/B_rcpt-like"/>
</dbReference>
<keyword evidence="12" id="KW-0418">Kinase</keyword>
<evidence type="ECO:0000256" key="15">
    <source>
        <dbReference type="ARBA" id="ARBA00022902"/>
    </source>
</evidence>